<dbReference type="Gene3D" id="3.40.50.2000">
    <property type="entry name" value="Glycogen Phosphorylase B"/>
    <property type="match status" value="2"/>
</dbReference>
<sequence>MIVLSIHYHLRPGGVTEVIRHQHELLTAAGITHRILCGDNPSELPAEVEPCLDYAPAPQNLEDAAAHIERILMAHLPNEPALLQFHNPCLGKNPGLTAAVTRLARRGQALLLQHHDLAEDGRPELLAALEGVDVLYPVSNRIAHGFINSRDRQAFVDAGLPVDQAHLLPPATFRHDLPSAPKDGPARVLHPMRGIPRKNLGELLLLAAAAPPGTQFMQGSRPQQAEWQALYETWRNTAESLKLPIDFDVFSRGRDAAYARSTHLVTTSTQEGFGLIHLEALGQRRVLGRRIPALAEDLRDFPQGGLYDALEVDGVDFPELPLTRQLSVIAKVNAGAFDPQVVAGSGKMPLSVWLGEQLNQRIPSAAPLIEASFSPVALIERWVALASLLLSSPAGPVTRLDRQMLTAVFS</sequence>
<dbReference type="Proteomes" id="UP000557717">
    <property type="component" value="Unassembled WGS sequence"/>
</dbReference>
<comment type="caution">
    <text evidence="1">The sequence shown here is derived from an EMBL/GenBank/DDBJ whole genome shotgun (WGS) entry which is preliminary data.</text>
</comment>
<accession>A0A840VGR7</accession>
<name>A0A840VGR7_9BACT</name>
<organism evidence="1 2">
    <name type="scientific">Haloferula luteola</name>
    <dbReference type="NCBI Taxonomy" id="595692"/>
    <lineage>
        <taxon>Bacteria</taxon>
        <taxon>Pseudomonadati</taxon>
        <taxon>Verrucomicrobiota</taxon>
        <taxon>Verrucomicrobiia</taxon>
        <taxon>Verrucomicrobiales</taxon>
        <taxon>Verrucomicrobiaceae</taxon>
        <taxon>Haloferula</taxon>
    </lineage>
</organism>
<reference evidence="1 2" key="1">
    <citation type="submission" date="2020-08" db="EMBL/GenBank/DDBJ databases">
        <title>Genomic Encyclopedia of Type Strains, Phase IV (KMG-IV): sequencing the most valuable type-strain genomes for metagenomic binning, comparative biology and taxonomic classification.</title>
        <authorList>
            <person name="Goeker M."/>
        </authorList>
    </citation>
    <scope>NUCLEOTIDE SEQUENCE [LARGE SCALE GENOMIC DNA]</scope>
    <source>
        <strain evidence="1 2">YC6886</strain>
    </source>
</reference>
<protein>
    <recommendedName>
        <fullName evidence="3">Glycosyltransferase subfamily 4-like N-terminal domain-containing protein</fullName>
    </recommendedName>
</protein>
<dbReference type="AlphaFoldDB" id="A0A840VGR7"/>
<keyword evidence="2" id="KW-1185">Reference proteome</keyword>
<proteinExistence type="predicted"/>
<dbReference type="SUPFAM" id="SSF53756">
    <property type="entry name" value="UDP-Glycosyltransferase/glycogen phosphorylase"/>
    <property type="match status" value="1"/>
</dbReference>
<dbReference type="EMBL" id="JACHFD010000035">
    <property type="protein sequence ID" value="MBB5353788.1"/>
    <property type="molecule type" value="Genomic_DNA"/>
</dbReference>
<evidence type="ECO:0000313" key="1">
    <source>
        <dbReference type="EMBL" id="MBB5353788.1"/>
    </source>
</evidence>
<evidence type="ECO:0000313" key="2">
    <source>
        <dbReference type="Proteomes" id="UP000557717"/>
    </source>
</evidence>
<dbReference type="RefSeq" id="WP_184022168.1">
    <property type="nucleotide sequence ID" value="NZ_JACHFD010000035.1"/>
</dbReference>
<evidence type="ECO:0008006" key="3">
    <source>
        <dbReference type="Google" id="ProtNLM"/>
    </source>
</evidence>
<gene>
    <name evidence="1" type="ORF">HNR46_004050</name>
</gene>